<keyword evidence="2" id="KW-1133">Transmembrane helix</keyword>
<evidence type="ECO:0000256" key="1">
    <source>
        <dbReference type="SAM" id="Coils"/>
    </source>
</evidence>
<dbReference type="InterPro" id="IPR052928">
    <property type="entry name" value="Desiccation-related_membrane"/>
</dbReference>
<sequence>MSKNSTNSFISLLVGLMLGGILGILFAPDKGNNTRDRLTFRLNKYKRKLENLIDDIIDEKDDINSEAKINSEKVVNKAKNKAEKLLKDVDGILSKIKEN</sequence>
<dbReference type="AlphaFoldDB" id="A0A381PY95"/>
<dbReference type="Pfam" id="PF12732">
    <property type="entry name" value="YtxH"/>
    <property type="match status" value="1"/>
</dbReference>
<name>A0A381PY95_9ZZZZ</name>
<dbReference type="InterPro" id="IPR024623">
    <property type="entry name" value="YtxH"/>
</dbReference>
<reference evidence="3" key="1">
    <citation type="submission" date="2018-05" db="EMBL/GenBank/DDBJ databases">
        <authorList>
            <person name="Lanie J.A."/>
            <person name="Ng W.-L."/>
            <person name="Kazmierczak K.M."/>
            <person name="Andrzejewski T.M."/>
            <person name="Davidsen T.M."/>
            <person name="Wayne K.J."/>
            <person name="Tettelin H."/>
            <person name="Glass J.I."/>
            <person name="Rusch D."/>
            <person name="Podicherti R."/>
            <person name="Tsui H.-C.T."/>
            <person name="Winkler M.E."/>
        </authorList>
    </citation>
    <scope>NUCLEOTIDE SEQUENCE</scope>
</reference>
<evidence type="ECO:0008006" key="4">
    <source>
        <dbReference type="Google" id="ProtNLM"/>
    </source>
</evidence>
<protein>
    <recommendedName>
        <fullName evidence="4">Gas vesicle protein</fullName>
    </recommendedName>
</protein>
<proteinExistence type="predicted"/>
<keyword evidence="2" id="KW-0472">Membrane</keyword>
<keyword evidence="2" id="KW-0812">Transmembrane</keyword>
<evidence type="ECO:0000313" key="3">
    <source>
        <dbReference type="EMBL" id="SUZ72026.1"/>
    </source>
</evidence>
<organism evidence="3">
    <name type="scientific">marine metagenome</name>
    <dbReference type="NCBI Taxonomy" id="408172"/>
    <lineage>
        <taxon>unclassified sequences</taxon>
        <taxon>metagenomes</taxon>
        <taxon>ecological metagenomes</taxon>
    </lineage>
</organism>
<dbReference type="PANTHER" id="PTHR35792">
    <property type="entry name" value="GENERAL STRESS PROTEIN"/>
    <property type="match status" value="1"/>
</dbReference>
<accession>A0A381PY95</accession>
<dbReference type="EMBL" id="UINC01001140">
    <property type="protein sequence ID" value="SUZ72026.1"/>
    <property type="molecule type" value="Genomic_DNA"/>
</dbReference>
<dbReference type="PANTHER" id="PTHR35792:SF2">
    <property type="entry name" value="GENERAL STRESS PROTEIN"/>
    <property type="match status" value="1"/>
</dbReference>
<evidence type="ECO:0000256" key="2">
    <source>
        <dbReference type="SAM" id="Phobius"/>
    </source>
</evidence>
<feature type="coiled-coil region" evidence="1">
    <location>
        <begin position="35"/>
        <end position="95"/>
    </location>
</feature>
<feature type="transmembrane region" description="Helical" evidence="2">
    <location>
        <begin position="6"/>
        <end position="27"/>
    </location>
</feature>
<gene>
    <name evidence="3" type="ORF">METZ01_LOCUS24880</name>
</gene>
<keyword evidence="1" id="KW-0175">Coiled coil</keyword>